<proteinExistence type="predicted"/>
<organism evidence="2 3">
    <name type="scientific">Marchantia polymorpha subsp. ruderalis</name>
    <dbReference type="NCBI Taxonomy" id="1480154"/>
    <lineage>
        <taxon>Eukaryota</taxon>
        <taxon>Viridiplantae</taxon>
        <taxon>Streptophyta</taxon>
        <taxon>Embryophyta</taxon>
        <taxon>Marchantiophyta</taxon>
        <taxon>Marchantiopsida</taxon>
        <taxon>Marchantiidae</taxon>
        <taxon>Marchantiales</taxon>
        <taxon>Marchantiaceae</taxon>
        <taxon>Marchantia</taxon>
    </lineage>
</organism>
<dbReference type="EMBL" id="LVLJ01000630">
    <property type="protein sequence ID" value="OAE33568.1"/>
    <property type="molecule type" value="Genomic_DNA"/>
</dbReference>
<dbReference type="AlphaFoldDB" id="A0A176WK86"/>
<comment type="caution">
    <text evidence="2">The sequence shown here is derived from an EMBL/GenBank/DDBJ whole genome shotgun (WGS) entry which is preliminary data.</text>
</comment>
<gene>
    <name evidence="2" type="ORF">AXG93_2139s1210</name>
</gene>
<protein>
    <submittedName>
        <fullName evidence="2">Uncharacterized protein</fullName>
    </submittedName>
</protein>
<evidence type="ECO:0000313" key="3">
    <source>
        <dbReference type="Proteomes" id="UP000077202"/>
    </source>
</evidence>
<feature type="compositionally biased region" description="Basic and acidic residues" evidence="1">
    <location>
        <begin position="29"/>
        <end position="44"/>
    </location>
</feature>
<accession>A0A176WK86</accession>
<dbReference type="Proteomes" id="UP000077202">
    <property type="component" value="Unassembled WGS sequence"/>
</dbReference>
<evidence type="ECO:0000313" key="2">
    <source>
        <dbReference type="EMBL" id="OAE33568.1"/>
    </source>
</evidence>
<feature type="region of interest" description="Disordered" evidence="1">
    <location>
        <begin position="1"/>
        <end position="79"/>
    </location>
</feature>
<reference evidence="2" key="1">
    <citation type="submission" date="2016-03" db="EMBL/GenBank/DDBJ databases">
        <title>Mechanisms controlling the formation of the plant cell surface in tip-growing cells are functionally conserved among land plants.</title>
        <authorList>
            <person name="Honkanen S."/>
            <person name="Jones V.A."/>
            <person name="Morieri G."/>
            <person name="Champion C."/>
            <person name="Hetherington A.J."/>
            <person name="Kelly S."/>
            <person name="Saint-Marcoux D."/>
            <person name="Proust H."/>
            <person name="Prescott H."/>
            <person name="Dolan L."/>
        </authorList>
    </citation>
    <scope>NUCLEOTIDE SEQUENCE [LARGE SCALE GENOMIC DNA]</scope>
    <source>
        <tissue evidence="2">Whole gametophyte</tissue>
    </source>
</reference>
<keyword evidence="3" id="KW-1185">Reference proteome</keyword>
<sequence>MEASKLPAVPSRNFSGLECGKRQASVSRRNRESQEKKPEERDYDPCGGVLVASGEASTPRRSAGAGRLISSELAEEEGQQQQLQTRTAMARWRHGISILFDSGRVKGVL</sequence>
<name>A0A176WK86_MARPO</name>
<evidence type="ECO:0000256" key="1">
    <source>
        <dbReference type="SAM" id="MobiDB-lite"/>
    </source>
</evidence>